<dbReference type="InterPro" id="IPR015421">
    <property type="entry name" value="PyrdxlP-dep_Trfase_major"/>
</dbReference>
<dbReference type="InterPro" id="IPR004839">
    <property type="entry name" value="Aminotransferase_I/II_large"/>
</dbReference>
<dbReference type="NCBIfam" id="TIGR03947">
    <property type="entry name" value="viomycin_VioD"/>
    <property type="match status" value="1"/>
</dbReference>
<dbReference type="PANTHER" id="PTHR43510:SF1">
    <property type="entry name" value="AMINOTRANSFERASE FUNCTION, HYPOTHETICAL (EUROFUNG)"/>
    <property type="match status" value="1"/>
</dbReference>
<feature type="domain" description="Aminotransferase class I/classII large" evidence="1">
    <location>
        <begin position="74"/>
        <end position="374"/>
    </location>
</feature>
<dbReference type="EMBL" id="BNEE01000006">
    <property type="protein sequence ID" value="GHI86924.1"/>
    <property type="molecule type" value="Genomic_DNA"/>
</dbReference>
<sequence length="393" mass="42136">MSDPRPQRETVREEPPVLEEWYRRHLRPDLYDISSSGVHPYTFAEIREMCGIGQDDLDAIVMDDSVSQGGSGIRQAIADRYAAGDADRILVTHGSSEAISLTLNTLLRPGDRVVVQEGIYHSLGHYPREAGCEVAVLPAAAVRDGEIDPQALGSLVTPGTAAVIVNFPHNPSGATLSPQGLKALAAAVAEAGAVLVWDAATAEIAHRWEVLADPGALYGPALRTVSYGTFSKTFGLPGLRVGWAVADPELLRATFPLRDRTTLFLSPLVELVAERAMRSADQLIGLRAAEAGRNLAHLRGWMAEHEDLVRWREPEGGVSAFPVFRALERPGTPPGAVEELCLELLERHRTLLVPGTAFGAPQGVRLGFGGGEADFRAGLAELSAFLRGRGAGR</sequence>
<dbReference type="SUPFAM" id="SSF53383">
    <property type="entry name" value="PLP-dependent transferases"/>
    <property type="match status" value="1"/>
</dbReference>
<dbReference type="InterPro" id="IPR015424">
    <property type="entry name" value="PyrdxlP-dep_Trfase"/>
</dbReference>
<dbReference type="OrthoDB" id="9763453at2"/>
<name>A0A919GZR6_9ACTN</name>
<dbReference type="GO" id="GO:0030170">
    <property type="term" value="F:pyridoxal phosphate binding"/>
    <property type="evidence" value="ECO:0007669"/>
    <property type="project" value="InterPro"/>
</dbReference>
<evidence type="ECO:0000259" key="1">
    <source>
        <dbReference type="Pfam" id="PF00155"/>
    </source>
</evidence>
<dbReference type="PANTHER" id="PTHR43510">
    <property type="entry name" value="AMINOTRANSFERASE FUNCTION, HYPOTHETICAL (EUROFUNG)"/>
    <property type="match status" value="1"/>
</dbReference>
<accession>A0A919GZR6</accession>
<organism evidence="2 3">
    <name type="scientific">Streptomyces xanthophaeus</name>
    <dbReference type="NCBI Taxonomy" id="67385"/>
    <lineage>
        <taxon>Bacteria</taxon>
        <taxon>Bacillati</taxon>
        <taxon>Actinomycetota</taxon>
        <taxon>Actinomycetes</taxon>
        <taxon>Kitasatosporales</taxon>
        <taxon>Streptomycetaceae</taxon>
        <taxon>Streptomyces</taxon>
    </lineage>
</organism>
<keyword evidence="3" id="KW-1185">Reference proteome</keyword>
<dbReference type="GO" id="GO:0008483">
    <property type="term" value="F:transaminase activity"/>
    <property type="evidence" value="ECO:0007669"/>
    <property type="project" value="UniProtKB-KW"/>
</dbReference>
<dbReference type="Gene3D" id="3.90.1150.10">
    <property type="entry name" value="Aspartate Aminotransferase, domain 1"/>
    <property type="match status" value="1"/>
</dbReference>
<keyword evidence="2" id="KW-0032">Aminotransferase</keyword>
<gene>
    <name evidence="2" type="ORF">Sxan_42880</name>
</gene>
<dbReference type="CDD" id="cd00609">
    <property type="entry name" value="AAT_like"/>
    <property type="match status" value="1"/>
</dbReference>
<dbReference type="Proteomes" id="UP000600026">
    <property type="component" value="Unassembled WGS sequence"/>
</dbReference>
<keyword evidence="2" id="KW-0808">Transferase</keyword>
<comment type="caution">
    <text evidence="2">The sequence shown here is derived from an EMBL/GenBank/DDBJ whole genome shotgun (WGS) entry which is preliminary data.</text>
</comment>
<dbReference type="InterPro" id="IPR015422">
    <property type="entry name" value="PyrdxlP-dep_Trfase_small"/>
</dbReference>
<dbReference type="Pfam" id="PF00155">
    <property type="entry name" value="Aminotran_1_2"/>
    <property type="match status" value="1"/>
</dbReference>
<evidence type="ECO:0000313" key="3">
    <source>
        <dbReference type="Proteomes" id="UP000600026"/>
    </source>
</evidence>
<dbReference type="AlphaFoldDB" id="A0A919GZR6"/>
<dbReference type="InterPro" id="IPR023965">
    <property type="entry name" value="Capreomycidine_synthase"/>
</dbReference>
<protein>
    <submittedName>
        <fullName evidence="2">Aminotransferase</fullName>
    </submittedName>
</protein>
<evidence type="ECO:0000313" key="2">
    <source>
        <dbReference type="EMBL" id="GHI86924.1"/>
    </source>
</evidence>
<dbReference type="RefSeq" id="WP_031142436.1">
    <property type="nucleotide sequence ID" value="NZ_BNEE01000006.1"/>
</dbReference>
<proteinExistence type="predicted"/>
<dbReference type="Gene3D" id="3.40.640.10">
    <property type="entry name" value="Type I PLP-dependent aspartate aminotransferase-like (Major domain)"/>
    <property type="match status" value="1"/>
</dbReference>
<reference evidence="2" key="1">
    <citation type="submission" date="2020-09" db="EMBL/GenBank/DDBJ databases">
        <title>Whole genome shotgun sequence of Streptomyces xanthophaeus NBRC 12829.</title>
        <authorList>
            <person name="Komaki H."/>
            <person name="Tamura T."/>
        </authorList>
    </citation>
    <scope>NUCLEOTIDE SEQUENCE</scope>
    <source>
        <strain evidence="2">NBRC 12829</strain>
    </source>
</reference>